<feature type="compositionally biased region" description="Basic and acidic residues" evidence="1">
    <location>
        <begin position="18"/>
        <end position="29"/>
    </location>
</feature>
<dbReference type="EMBL" id="CP053587">
    <property type="protein sequence ID" value="WNZ26895.1"/>
    <property type="molecule type" value="Genomic_DNA"/>
</dbReference>
<evidence type="ECO:0000313" key="4">
    <source>
        <dbReference type="EMBL" id="WNZ27891.1"/>
    </source>
</evidence>
<dbReference type="EMBL" id="CP053587">
    <property type="protein sequence ID" value="WNZ27891.1"/>
    <property type="molecule type" value="Genomic_DNA"/>
</dbReference>
<evidence type="ECO:0000313" key="3">
    <source>
        <dbReference type="EMBL" id="WNZ26895.1"/>
    </source>
</evidence>
<evidence type="ECO:0000256" key="1">
    <source>
        <dbReference type="SAM" id="MobiDB-lite"/>
    </source>
</evidence>
<protein>
    <recommendedName>
        <fullName evidence="2">Deoxyribonuclease NucA/NucB domain-containing protein</fullName>
    </recommendedName>
</protein>
<accession>A0AA96WR23</accession>
<sequence>MVDAWSYGYPRILTIDRNKQRLDQRRNESQTRYYDNPANPDPRPGQDLDEYPPAMFVENYGRAHVRPINESQNRGAGAVIGRLLEPYSDGDKVEIITNYEELFGNS</sequence>
<feature type="region of interest" description="Disordered" evidence="1">
    <location>
        <begin position="18"/>
        <end position="51"/>
    </location>
</feature>
<organism evidence="4">
    <name type="scientific">Leptolyngbya sp. NK1-12</name>
    <dbReference type="NCBI Taxonomy" id="2547451"/>
    <lineage>
        <taxon>Bacteria</taxon>
        <taxon>Bacillati</taxon>
        <taxon>Cyanobacteriota</taxon>
        <taxon>Cyanophyceae</taxon>
        <taxon>Leptolyngbyales</taxon>
        <taxon>Leptolyngbyaceae</taxon>
        <taxon>Leptolyngbya group</taxon>
        <taxon>Leptolyngbya</taxon>
    </lineage>
</organism>
<name>A0AA96WR23_9CYAN</name>
<proteinExistence type="predicted"/>
<dbReference type="AlphaFoldDB" id="A0AA96WR23"/>
<feature type="domain" description="Deoxyribonuclease NucA/NucB" evidence="2">
    <location>
        <begin position="6"/>
        <end position="95"/>
    </location>
</feature>
<evidence type="ECO:0000259" key="2">
    <source>
        <dbReference type="Pfam" id="PF14040"/>
    </source>
</evidence>
<dbReference type="RefSeq" id="WP_316436414.1">
    <property type="nucleotide sequence ID" value="NZ_CP053587.1"/>
</dbReference>
<reference evidence="4" key="1">
    <citation type="submission" date="2020-05" db="EMBL/GenBank/DDBJ databases">
        <authorList>
            <person name="Zhu T."/>
            <person name="Keshari N."/>
            <person name="Lu X."/>
        </authorList>
    </citation>
    <scope>NUCLEOTIDE SEQUENCE</scope>
    <source>
        <strain evidence="4">NK1-12</strain>
    </source>
</reference>
<dbReference type="InterPro" id="IPR029476">
    <property type="entry name" value="DNase_NucA_NucB"/>
</dbReference>
<dbReference type="Pfam" id="PF14040">
    <property type="entry name" value="DNase_NucA_NucB"/>
    <property type="match status" value="1"/>
</dbReference>
<gene>
    <name evidence="3" type="ORF">HJG54_28630</name>
    <name evidence="4" type="ORF">HJG54_34265</name>
</gene>